<dbReference type="RefSeq" id="WP_268058219.1">
    <property type="nucleotide sequence ID" value="NZ_JAPOHA010000007.1"/>
</dbReference>
<dbReference type="EMBL" id="JAPOHA010000007">
    <property type="protein sequence ID" value="MCY1714168.1"/>
    <property type="molecule type" value="Genomic_DNA"/>
</dbReference>
<protein>
    <submittedName>
        <fullName evidence="2">S24 family peptidase</fullName>
    </submittedName>
</protein>
<evidence type="ECO:0000259" key="1">
    <source>
        <dbReference type="Pfam" id="PF00717"/>
    </source>
</evidence>
<dbReference type="SUPFAM" id="SSF51306">
    <property type="entry name" value="LexA/Signal peptidase"/>
    <property type="match status" value="1"/>
</dbReference>
<accession>A0ABT4BTE4</accession>
<reference evidence="2 3" key="1">
    <citation type="submission" date="2022-11" db="EMBL/GenBank/DDBJ databases">
        <authorList>
            <person name="Caiyu Z."/>
        </authorList>
    </citation>
    <scope>NUCLEOTIDE SEQUENCE [LARGE SCALE GENOMIC DNA]</scope>
    <source>
        <strain evidence="2 3">YR-4</strain>
    </source>
</reference>
<feature type="domain" description="Peptidase S24/S26A/S26B/S26C" evidence="1">
    <location>
        <begin position="14"/>
        <end position="104"/>
    </location>
</feature>
<dbReference type="Proteomes" id="UP001082703">
    <property type="component" value="Unassembled WGS sequence"/>
</dbReference>
<sequence>MLLNTETYEFLLIKNDYDCAYSDFAATAESDNDKPLLSEGDIILVKKQDSVNHDEIGVFLVDGIRMVKRMYFKNGDIGLRSLDSNCDDVNIEKVHDLTCEGKVVKVLHPGECKFEKIENPTPYGS</sequence>
<dbReference type="Gene3D" id="2.10.109.10">
    <property type="entry name" value="Umud Fragment, subunit A"/>
    <property type="match status" value="1"/>
</dbReference>
<proteinExistence type="predicted"/>
<dbReference type="InterPro" id="IPR039418">
    <property type="entry name" value="LexA-like"/>
</dbReference>
<evidence type="ECO:0000313" key="2">
    <source>
        <dbReference type="EMBL" id="MCY1714168.1"/>
    </source>
</evidence>
<organism evidence="2 3">
    <name type="scientific">Caproiciproducens galactitolivorans</name>
    <dbReference type="NCBI Taxonomy" id="642589"/>
    <lineage>
        <taxon>Bacteria</taxon>
        <taxon>Bacillati</taxon>
        <taxon>Bacillota</taxon>
        <taxon>Clostridia</taxon>
        <taxon>Eubacteriales</taxon>
        <taxon>Acutalibacteraceae</taxon>
        <taxon>Caproiciproducens</taxon>
    </lineage>
</organism>
<dbReference type="InterPro" id="IPR015927">
    <property type="entry name" value="Peptidase_S24_S26A/B/C"/>
</dbReference>
<dbReference type="CDD" id="cd06529">
    <property type="entry name" value="S24_LexA-like"/>
    <property type="match status" value="1"/>
</dbReference>
<dbReference type="Pfam" id="PF00717">
    <property type="entry name" value="Peptidase_S24"/>
    <property type="match status" value="1"/>
</dbReference>
<keyword evidence="3" id="KW-1185">Reference proteome</keyword>
<gene>
    <name evidence="2" type="ORF">OUY18_07875</name>
</gene>
<name>A0ABT4BTE4_9FIRM</name>
<dbReference type="InterPro" id="IPR036286">
    <property type="entry name" value="LexA/Signal_pep-like_sf"/>
</dbReference>
<comment type="caution">
    <text evidence="2">The sequence shown here is derived from an EMBL/GenBank/DDBJ whole genome shotgun (WGS) entry which is preliminary data.</text>
</comment>
<evidence type="ECO:0000313" key="3">
    <source>
        <dbReference type="Proteomes" id="UP001082703"/>
    </source>
</evidence>